<name>A0ABD1ILW0_SALDI</name>
<dbReference type="InterPro" id="IPR036770">
    <property type="entry name" value="Ankyrin_rpt-contain_sf"/>
</dbReference>
<evidence type="ECO:0000313" key="3">
    <source>
        <dbReference type="Proteomes" id="UP001567538"/>
    </source>
</evidence>
<evidence type="ECO:0000313" key="2">
    <source>
        <dbReference type="EMBL" id="KAL1568724.1"/>
    </source>
</evidence>
<reference evidence="2 3" key="1">
    <citation type="submission" date="2024-06" db="EMBL/GenBank/DDBJ databases">
        <title>A chromosome level genome sequence of Diviner's sage (Salvia divinorum).</title>
        <authorList>
            <person name="Ford S.A."/>
            <person name="Ro D.-K."/>
            <person name="Ness R.W."/>
            <person name="Phillips M.A."/>
        </authorList>
    </citation>
    <scope>NUCLEOTIDE SEQUENCE [LARGE SCALE GENOMIC DNA]</scope>
    <source>
        <strain evidence="2">SAF-2024a</strain>
        <tissue evidence="2">Leaf</tissue>
    </source>
</reference>
<dbReference type="InterPro" id="IPR002110">
    <property type="entry name" value="Ankyrin_rpt"/>
</dbReference>
<dbReference type="SUPFAM" id="SSF48403">
    <property type="entry name" value="Ankyrin repeat"/>
    <property type="match status" value="1"/>
</dbReference>
<gene>
    <name evidence="2" type="ORF">AAHA92_00300</name>
</gene>
<proteinExistence type="predicted"/>
<keyword evidence="3" id="KW-1185">Reference proteome</keyword>
<evidence type="ECO:0000256" key="1">
    <source>
        <dbReference type="PROSITE-ProRule" id="PRU00023"/>
    </source>
</evidence>
<comment type="caution">
    <text evidence="2">The sequence shown here is derived from an EMBL/GenBank/DDBJ whole genome shotgun (WGS) entry which is preliminary data.</text>
</comment>
<organism evidence="2 3">
    <name type="scientific">Salvia divinorum</name>
    <name type="common">Maria pastora</name>
    <name type="synonym">Diviner's sage</name>
    <dbReference type="NCBI Taxonomy" id="28513"/>
    <lineage>
        <taxon>Eukaryota</taxon>
        <taxon>Viridiplantae</taxon>
        <taxon>Streptophyta</taxon>
        <taxon>Embryophyta</taxon>
        <taxon>Tracheophyta</taxon>
        <taxon>Spermatophyta</taxon>
        <taxon>Magnoliopsida</taxon>
        <taxon>eudicotyledons</taxon>
        <taxon>Gunneridae</taxon>
        <taxon>Pentapetalae</taxon>
        <taxon>asterids</taxon>
        <taxon>lamiids</taxon>
        <taxon>Lamiales</taxon>
        <taxon>Lamiaceae</taxon>
        <taxon>Nepetoideae</taxon>
        <taxon>Mentheae</taxon>
        <taxon>Salviinae</taxon>
        <taxon>Salvia</taxon>
        <taxon>Salvia subgen. Calosphace</taxon>
    </lineage>
</organism>
<accession>A0ABD1ILW0</accession>
<dbReference type="InterPro" id="IPR051616">
    <property type="entry name" value="Cul2-RING_E3_ligase_SR"/>
</dbReference>
<dbReference type="Pfam" id="PF12796">
    <property type="entry name" value="Ank_2"/>
    <property type="match status" value="2"/>
</dbReference>
<dbReference type="Pfam" id="PF00023">
    <property type="entry name" value="Ank"/>
    <property type="match status" value="1"/>
</dbReference>
<protein>
    <submittedName>
        <fullName evidence="2">Ankyrin repeat domain-containing protein 17-like isoform X1</fullName>
    </submittedName>
</protein>
<dbReference type="PANTHER" id="PTHR46224">
    <property type="entry name" value="ANKYRIN REPEAT FAMILY PROTEIN"/>
    <property type="match status" value="1"/>
</dbReference>
<feature type="repeat" description="ANK" evidence="1">
    <location>
        <begin position="83"/>
        <end position="115"/>
    </location>
</feature>
<feature type="repeat" description="ANK" evidence="1">
    <location>
        <begin position="116"/>
        <end position="148"/>
    </location>
</feature>
<dbReference type="Gene3D" id="1.25.40.20">
    <property type="entry name" value="Ankyrin repeat-containing domain"/>
    <property type="match status" value="2"/>
</dbReference>
<feature type="repeat" description="ANK" evidence="1">
    <location>
        <begin position="213"/>
        <end position="245"/>
    </location>
</feature>
<dbReference type="EMBL" id="JBEAFC010000001">
    <property type="protein sequence ID" value="KAL1568724.1"/>
    <property type="molecule type" value="Genomic_DNA"/>
</dbReference>
<dbReference type="AlphaFoldDB" id="A0ABD1ILW0"/>
<dbReference type="Proteomes" id="UP001567538">
    <property type="component" value="Unassembled WGS sequence"/>
</dbReference>
<dbReference type="PANTHER" id="PTHR46224:SF67">
    <property type="entry name" value="HSP70-HSP90 ORGANIZING PROTEIN 3-LIKE"/>
    <property type="match status" value="1"/>
</dbReference>
<dbReference type="PROSITE" id="PS50297">
    <property type="entry name" value="ANK_REP_REGION"/>
    <property type="match status" value="3"/>
</dbReference>
<sequence>MDSTSDIIGALIIEAGASADIKKLREIRRKVGDETEFRKICDLYMDFSTGRNVLHHAARMGHLNICQFLVQNVQVYIDASTHKGDTPLIEATKEGHYEVVEYLILQGAVIGACNSKGSTPLHYALLKGYRTIAALLMLRGAPLNADSVDGTPLQIAIYVQNVSAVTFLLARHAKPNFCCMVLESPLVFAIKVQSLEYLKLLLKAKADPNIFFPGFCPLSYAVREGDIKFLESLLDAGANPNTPNIGDVTAIEEAALARNLQGVEILFPLSKPIESYPKWSVDGIMEYCHSEEAKTEANHLDPTNNPKWASKQGLCNAQANRRALALYDVEECLRIEQRLPGPHPGDADAAAWVSKNFFGATYAFMLYPLDLSLFAGFRLSVFEYFAWLYLWSSPEEIMNCHRKLLQLVHK</sequence>
<keyword evidence="1" id="KW-0040">ANK repeat</keyword>
<dbReference type="PROSITE" id="PS50088">
    <property type="entry name" value="ANK_REPEAT"/>
    <property type="match status" value="3"/>
</dbReference>
<dbReference type="SMART" id="SM00248">
    <property type="entry name" value="ANK"/>
    <property type="match status" value="6"/>
</dbReference>